<feature type="compositionally biased region" description="Basic residues" evidence="1">
    <location>
        <begin position="11"/>
        <end position="21"/>
    </location>
</feature>
<keyword evidence="2" id="KW-1133">Transmembrane helix</keyword>
<gene>
    <name evidence="3" type="ORF">ACFQ11_05655</name>
</gene>
<evidence type="ECO:0000256" key="2">
    <source>
        <dbReference type="SAM" id="Phobius"/>
    </source>
</evidence>
<feature type="compositionally biased region" description="Low complexity" evidence="1">
    <location>
        <begin position="58"/>
        <end position="72"/>
    </location>
</feature>
<evidence type="ECO:0008006" key="5">
    <source>
        <dbReference type="Google" id="ProtNLM"/>
    </source>
</evidence>
<evidence type="ECO:0000313" key="3">
    <source>
        <dbReference type="EMBL" id="MFD0899868.1"/>
    </source>
</evidence>
<comment type="caution">
    <text evidence="3">The sequence shown here is derived from an EMBL/GenBank/DDBJ whole genome shotgun (WGS) entry which is preliminary data.</text>
</comment>
<keyword evidence="2" id="KW-0472">Membrane</keyword>
<keyword evidence="4" id="KW-1185">Reference proteome</keyword>
<feature type="region of interest" description="Disordered" evidence="1">
    <location>
        <begin position="52"/>
        <end position="87"/>
    </location>
</feature>
<name>A0ABW3EHS6_9ACTN</name>
<evidence type="ECO:0000256" key="1">
    <source>
        <dbReference type="SAM" id="MobiDB-lite"/>
    </source>
</evidence>
<feature type="region of interest" description="Disordered" evidence="1">
    <location>
        <begin position="1"/>
        <end position="21"/>
    </location>
</feature>
<organism evidence="3 4">
    <name type="scientific">Actinomadura sediminis</name>
    <dbReference type="NCBI Taxonomy" id="1038904"/>
    <lineage>
        <taxon>Bacteria</taxon>
        <taxon>Bacillati</taxon>
        <taxon>Actinomycetota</taxon>
        <taxon>Actinomycetes</taxon>
        <taxon>Streptosporangiales</taxon>
        <taxon>Thermomonosporaceae</taxon>
        <taxon>Actinomadura</taxon>
    </lineage>
</organism>
<evidence type="ECO:0000313" key="4">
    <source>
        <dbReference type="Proteomes" id="UP001596972"/>
    </source>
</evidence>
<proteinExistence type="predicted"/>
<keyword evidence="2" id="KW-0812">Transmembrane</keyword>
<feature type="transmembrane region" description="Helical" evidence="2">
    <location>
        <begin position="21"/>
        <end position="47"/>
    </location>
</feature>
<protein>
    <recommendedName>
        <fullName evidence="5">DUF4232 domain-containing protein</fullName>
    </recommendedName>
</protein>
<sequence>MSYSNGPRSAGGRRRKPRRAGAGRLGLAGALTGAVGIAAIAAGIVVLRPGADGGSGGAPPSRASGAGAVSPSLTSQPAPPTGTAVNFTTPEGYGYGLAAVGSGTGAEPLGATEAPPSGTTYAYADYVLTNTQRRPVMLDFPADLFMPVAQVPEDARERCMPQVGIPEDMCTLPNHSEIIARVDGAEPPFEEAGTQMMPAGATYLVRIASDLPVQEGVSADDLKLYVWNARYTSDRKGIELPYPSSDGS</sequence>
<reference evidence="4" key="1">
    <citation type="journal article" date="2019" name="Int. J. Syst. Evol. Microbiol.">
        <title>The Global Catalogue of Microorganisms (GCM) 10K type strain sequencing project: providing services to taxonomists for standard genome sequencing and annotation.</title>
        <authorList>
            <consortium name="The Broad Institute Genomics Platform"/>
            <consortium name="The Broad Institute Genome Sequencing Center for Infectious Disease"/>
            <person name="Wu L."/>
            <person name="Ma J."/>
        </authorList>
    </citation>
    <scope>NUCLEOTIDE SEQUENCE [LARGE SCALE GENOMIC DNA]</scope>
    <source>
        <strain evidence="4">JCM 31202</strain>
    </source>
</reference>
<dbReference type="EMBL" id="JBHTJA010000006">
    <property type="protein sequence ID" value="MFD0899868.1"/>
    <property type="molecule type" value="Genomic_DNA"/>
</dbReference>
<dbReference type="RefSeq" id="WP_378296768.1">
    <property type="nucleotide sequence ID" value="NZ_JBHTJA010000006.1"/>
</dbReference>
<dbReference type="Proteomes" id="UP001596972">
    <property type="component" value="Unassembled WGS sequence"/>
</dbReference>
<accession>A0ABW3EHS6</accession>
<feature type="compositionally biased region" description="Low complexity" evidence="1">
    <location>
        <begin position="1"/>
        <end position="10"/>
    </location>
</feature>